<feature type="region of interest" description="Disordered" evidence="8">
    <location>
        <begin position="1056"/>
        <end position="1146"/>
    </location>
</feature>
<dbReference type="GO" id="GO:0003682">
    <property type="term" value="F:chromatin binding"/>
    <property type="evidence" value="ECO:0007669"/>
    <property type="project" value="TreeGrafter"/>
</dbReference>
<evidence type="ECO:0000256" key="6">
    <source>
        <dbReference type="ARBA" id="ARBA00023242"/>
    </source>
</evidence>
<feature type="region of interest" description="Disordered" evidence="8">
    <location>
        <begin position="1163"/>
        <end position="1325"/>
    </location>
</feature>
<evidence type="ECO:0000259" key="9">
    <source>
        <dbReference type="Pfam" id="PF01433"/>
    </source>
</evidence>
<dbReference type="Gene3D" id="2.60.40.1730">
    <property type="entry name" value="tricorn interacting facor f3 domain"/>
    <property type="match status" value="1"/>
</dbReference>
<feature type="compositionally biased region" description="Polar residues" evidence="8">
    <location>
        <begin position="1114"/>
        <end position="1123"/>
    </location>
</feature>
<feature type="compositionally biased region" description="Polar residues" evidence="8">
    <location>
        <begin position="1166"/>
        <end position="1188"/>
    </location>
</feature>
<keyword evidence="13" id="KW-1185">Reference proteome</keyword>
<dbReference type="Pfam" id="PF25577">
    <property type="entry name" value="TPR_TAF2_C"/>
    <property type="match status" value="1"/>
</dbReference>
<dbReference type="GO" id="GO:0016251">
    <property type="term" value="F:RNA polymerase II general transcription initiation factor activity"/>
    <property type="evidence" value="ECO:0007669"/>
    <property type="project" value="TreeGrafter"/>
</dbReference>
<sequence>GYVELAIHPLRPDLRRVKINSKQCKIYHVSVNEQYEARFTYNDPTLEICQGEVKQRNLDYFQNCHLSAMNAVDADKGNGEVTVRLPPEVFLTVQDMRPFKLSIEFSLEMPKGGVHFVMPDIEGSLVERAAHMYTYGHSNASRLWFPCIDTYSEPCTWKLEITVDLYMTAVSCGDLIEVIATPDRKRKTFHYFLSNPTAAPNIALAVGPFEILVDPNMHEVTHFCLPHLTDILKQTTGYIHEAFEFYEELLSSRYPYSCYKQVFVDESYDEVASYATMTIFSTNLLHSSRIIDQTIETRKCMAAAVASQFFGTFISMQSWYDAWLPMGISGYLRALYIKKTFGNNEYRFMVAEYLKDVQEFENRVGGIILDPSKRDSNHHFSIRNSHTVSHKYRQVFCKKAMLVTRMLEQRIGFQLLVQVINKLLSLAYTGAQQKFTANTWGNLLLSTDSFLKIISTVTGKDIAPFLDLWVSQSGCARFFGNFVFNRKRNVVELELKQDLSAKGALKYVGPLTVTIQELDGSFNHNFKIEENKTKFDITCHSKSRRNKKKKIPLMTGEEVDMDLSAMDADSPVLWLRVDPDMNLLSHVTWEQPDYMWQYQLKFERDVVAQKEAIDALINYPTTATRKALTDILENEHCFYRVRMEAAYCLAKVANSMVSSAWNGPPAMMTIFRKLFGSHSCPAIIRQNNFSNFQHYFLLKTIPLAMALLRNINTMCPPDVFYFIMELFKYNDNSRNKYSDNYYRAALVDAAATTVTPAITLMSATGKGPSSENLSVETKQILEEITRYLNLDKLLPCYRHTVTVSCLRAIRTLQKFGHLPSEVEFFKSYAVHGVFRDVRQAAIEAVVDFIRTESRPEDLYWLLEMVEQDPDMYMRHFVLSQLVVNPPFRRVDSSSLHTEGLVERLWKMMNCTFSYDSRLRCDIADLYFTLYGRIRPTCLTIPENMLVLNLKNNRNRMSASFDPNEDFEEDDDEEEEEEERGLDVSTSQMDTESEVNVTDIHSVEETGQKRQATSPLSPQVMSLGSVPETCPEGIFNEDSSQSKKLKLTIGEVKQEDTNASTNLDTRSPVSLVTQTEPEIPTVTNSTVPVTSVSNFQPHSQPLSLTTSQSDHHVMSKTSEPQSTDKPCAPANPDHSAPSTPVTPQSASSAYAAEFLKFVGVKREELESMQSDPPVTDVSQTPTQQATPTLSGLPVPLLPQSSFTMDTSSRLSEGSSSPVETPIKSEPVSGPTSFSGLLPLTSTPAPPTSVRLSGSDVKEEPGAKSHKVKKKKKKNKHKHKHKHKHDKPEKELLEKAREGHSSGTSTVNSPQVTSNQDPPSSPEYGII</sequence>
<evidence type="ECO:0000313" key="12">
    <source>
        <dbReference type="EMBL" id="KAK3090048.1"/>
    </source>
</evidence>
<dbReference type="InterPro" id="IPR016024">
    <property type="entry name" value="ARM-type_fold"/>
</dbReference>
<feature type="region of interest" description="Disordered" evidence="8">
    <location>
        <begin position="957"/>
        <end position="1022"/>
    </location>
</feature>
<dbReference type="GO" id="GO:0008237">
    <property type="term" value="F:metallopeptidase activity"/>
    <property type="evidence" value="ECO:0007669"/>
    <property type="project" value="InterPro"/>
</dbReference>
<comment type="caution">
    <text evidence="12">The sequence shown here is derived from an EMBL/GenBank/DDBJ whole genome shotgun (WGS) entry which is preliminary data.</text>
</comment>
<feature type="compositionally biased region" description="Acidic residues" evidence="8">
    <location>
        <begin position="962"/>
        <end position="979"/>
    </location>
</feature>
<feature type="compositionally biased region" description="Basic and acidic residues" evidence="8">
    <location>
        <begin position="1284"/>
        <end position="1298"/>
    </location>
</feature>
<dbReference type="InterPro" id="IPR057345">
    <property type="entry name" value="Ig-like_TAF2"/>
</dbReference>
<evidence type="ECO:0000256" key="1">
    <source>
        <dbReference type="ARBA" id="ARBA00004123"/>
    </source>
</evidence>
<dbReference type="Pfam" id="PF25316">
    <property type="entry name" value="TAF2_3rd"/>
    <property type="match status" value="1"/>
</dbReference>
<evidence type="ECO:0000256" key="4">
    <source>
        <dbReference type="ARBA" id="ARBA00023015"/>
    </source>
</evidence>
<dbReference type="InterPro" id="IPR014782">
    <property type="entry name" value="Peptidase_M1_dom"/>
</dbReference>
<evidence type="ECO:0000256" key="7">
    <source>
        <dbReference type="ARBA" id="ARBA00033345"/>
    </source>
</evidence>
<feature type="compositionally biased region" description="Polar residues" evidence="8">
    <location>
        <begin position="1299"/>
        <end position="1316"/>
    </location>
</feature>
<feature type="domain" description="Transcription initiation factor TFIID subunit 2 TPR repeats" evidence="11">
    <location>
        <begin position="593"/>
        <end position="956"/>
    </location>
</feature>
<dbReference type="SUPFAM" id="SSF48371">
    <property type="entry name" value="ARM repeat"/>
    <property type="match status" value="1"/>
</dbReference>
<dbReference type="PANTHER" id="PTHR15137">
    <property type="entry name" value="TRANSCRIPTION INITIATION FACTOR TFIID"/>
    <property type="match status" value="1"/>
</dbReference>
<evidence type="ECO:0000259" key="11">
    <source>
        <dbReference type="Pfam" id="PF25577"/>
    </source>
</evidence>
<dbReference type="InterPro" id="IPR057991">
    <property type="entry name" value="TPR_TAF2_C"/>
</dbReference>
<gene>
    <name evidence="12" type="ORF">FSP39_008810</name>
</gene>
<dbReference type="InterPro" id="IPR037813">
    <property type="entry name" value="TAF2"/>
</dbReference>
<dbReference type="InterPro" id="IPR027268">
    <property type="entry name" value="Peptidase_M4/M1_CTD_sf"/>
</dbReference>
<name>A0AA88XQS7_PINIB</name>
<evidence type="ECO:0000256" key="3">
    <source>
        <dbReference type="ARBA" id="ARBA00017363"/>
    </source>
</evidence>
<dbReference type="SUPFAM" id="SSF63737">
    <property type="entry name" value="Leukotriene A4 hydrolase N-terminal domain"/>
    <property type="match status" value="1"/>
</dbReference>
<comment type="subcellular location">
    <subcellularLocation>
        <location evidence="1">Nucleus</location>
    </subcellularLocation>
</comment>
<evidence type="ECO:0000256" key="2">
    <source>
        <dbReference type="ARBA" id="ARBA00010937"/>
    </source>
</evidence>
<evidence type="ECO:0000313" key="13">
    <source>
        <dbReference type="Proteomes" id="UP001186944"/>
    </source>
</evidence>
<dbReference type="GO" id="GO:0000976">
    <property type="term" value="F:transcription cis-regulatory region binding"/>
    <property type="evidence" value="ECO:0007669"/>
    <property type="project" value="TreeGrafter"/>
</dbReference>
<dbReference type="GO" id="GO:0051123">
    <property type="term" value="P:RNA polymerase II preinitiation complex assembly"/>
    <property type="evidence" value="ECO:0007669"/>
    <property type="project" value="UniProtKB-ARBA"/>
</dbReference>
<accession>A0AA88XQS7</accession>
<feature type="compositionally biased region" description="Polar residues" evidence="8">
    <location>
        <begin position="1197"/>
        <end position="1217"/>
    </location>
</feature>
<comment type="similarity">
    <text evidence="2">Belongs to the TAF2 family.</text>
</comment>
<dbReference type="InterPro" id="IPR042097">
    <property type="entry name" value="Aminopeptidase_N-like_N_sf"/>
</dbReference>
<dbReference type="GO" id="GO:0008270">
    <property type="term" value="F:zinc ion binding"/>
    <property type="evidence" value="ECO:0007669"/>
    <property type="project" value="InterPro"/>
</dbReference>
<feature type="compositionally biased region" description="Polar residues" evidence="8">
    <location>
        <begin position="1135"/>
        <end position="1146"/>
    </location>
</feature>
<proteinExistence type="inferred from homology"/>
<keyword evidence="5" id="KW-0804">Transcription</keyword>
<dbReference type="Proteomes" id="UP001186944">
    <property type="component" value="Unassembled WGS sequence"/>
</dbReference>
<evidence type="ECO:0000256" key="5">
    <source>
        <dbReference type="ARBA" id="ARBA00023163"/>
    </source>
</evidence>
<feature type="domain" description="Peptidase M1 membrane alanine aminopeptidase" evidence="9">
    <location>
        <begin position="240"/>
        <end position="426"/>
    </location>
</feature>
<dbReference type="GO" id="GO:0005669">
    <property type="term" value="C:transcription factor TFIID complex"/>
    <property type="evidence" value="ECO:0007669"/>
    <property type="project" value="InterPro"/>
</dbReference>
<feature type="domain" description="Transcription initiation factor TFIID subunit 2 Ig-like" evidence="10">
    <location>
        <begin position="473"/>
        <end position="592"/>
    </location>
</feature>
<dbReference type="SUPFAM" id="SSF55486">
    <property type="entry name" value="Metalloproteases ('zincins'), catalytic domain"/>
    <property type="match status" value="1"/>
</dbReference>
<dbReference type="Pfam" id="PF01433">
    <property type="entry name" value="Peptidase_M1"/>
    <property type="match status" value="1"/>
</dbReference>
<keyword evidence="6" id="KW-0539">Nucleus</keyword>
<feature type="compositionally biased region" description="Polar residues" evidence="8">
    <location>
        <begin position="1008"/>
        <end position="1021"/>
    </location>
</feature>
<feature type="compositionally biased region" description="Low complexity" evidence="8">
    <location>
        <begin position="1079"/>
        <end position="1093"/>
    </location>
</feature>
<protein>
    <recommendedName>
        <fullName evidence="3">Transcription initiation factor TFIID subunit 2</fullName>
    </recommendedName>
    <alternativeName>
        <fullName evidence="7">Transcription initiation factor TFIID 150 kDa subunit</fullName>
    </alternativeName>
</protein>
<feature type="compositionally biased region" description="Polar residues" evidence="8">
    <location>
        <begin position="1056"/>
        <end position="1075"/>
    </location>
</feature>
<feature type="compositionally biased region" description="Polar residues" evidence="8">
    <location>
        <begin position="983"/>
        <end position="995"/>
    </location>
</feature>
<evidence type="ECO:0000256" key="8">
    <source>
        <dbReference type="SAM" id="MobiDB-lite"/>
    </source>
</evidence>
<feature type="non-terminal residue" evidence="12">
    <location>
        <position position="1"/>
    </location>
</feature>
<reference evidence="12" key="1">
    <citation type="submission" date="2019-08" db="EMBL/GenBank/DDBJ databases">
        <title>The improved chromosome-level genome for the pearl oyster Pinctada fucata martensii using PacBio sequencing and Hi-C.</title>
        <authorList>
            <person name="Zheng Z."/>
        </authorList>
    </citation>
    <scope>NUCLEOTIDE SEQUENCE</scope>
    <source>
        <strain evidence="12">ZZ-2019</strain>
        <tissue evidence="12">Adductor muscle</tissue>
    </source>
</reference>
<dbReference type="FunFam" id="2.60.40.1730:FF:000003">
    <property type="entry name" value="Transcription initiation factor TFIID subunit 2"/>
    <property type="match status" value="1"/>
</dbReference>
<keyword evidence="4" id="KW-0805">Transcription regulation</keyword>
<feature type="compositionally biased region" description="Polar residues" evidence="8">
    <location>
        <begin position="1094"/>
        <end position="1107"/>
    </location>
</feature>
<feature type="compositionally biased region" description="Basic residues" evidence="8">
    <location>
        <begin position="1262"/>
        <end position="1283"/>
    </location>
</feature>
<organism evidence="12 13">
    <name type="scientific">Pinctada imbricata</name>
    <name type="common">Atlantic pearl-oyster</name>
    <name type="synonym">Pinctada martensii</name>
    <dbReference type="NCBI Taxonomy" id="66713"/>
    <lineage>
        <taxon>Eukaryota</taxon>
        <taxon>Metazoa</taxon>
        <taxon>Spiralia</taxon>
        <taxon>Lophotrochozoa</taxon>
        <taxon>Mollusca</taxon>
        <taxon>Bivalvia</taxon>
        <taxon>Autobranchia</taxon>
        <taxon>Pteriomorphia</taxon>
        <taxon>Pterioida</taxon>
        <taxon>Pterioidea</taxon>
        <taxon>Pteriidae</taxon>
        <taxon>Pinctada</taxon>
    </lineage>
</organism>
<dbReference type="EMBL" id="VSWD01000010">
    <property type="protein sequence ID" value="KAK3090048.1"/>
    <property type="molecule type" value="Genomic_DNA"/>
</dbReference>
<dbReference type="PANTHER" id="PTHR15137:SF9">
    <property type="entry name" value="TRANSCRIPTION INITIATION FACTOR TFIID SUBUNIT 2"/>
    <property type="match status" value="1"/>
</dbReference>
<dbReference type="CDD" id="cd09839">
    <property type="entry name" value="M1_like_TAF2"/>
    <property type="match status" value="1"/>
</dbReference>
<evidence type="ECO:0000259" key="10">
    <source>
        <dbReference type="Pfam" id="PF25316"/>
    </source>
</evidence>
<dbReference type="Gene3D" id="1.10.390.10">
    <property type="entry name" value="Neutral Protease Domain 2"/>
    <property type="match status" value="1"/>
</dbReference>